<evidence type="ECO:0000256" key="4">
    <source>
        <dbReference type="ARBA" id="ARBA00022679"/>
    </source>
</evidence>
<accession>A0A0F2MHT2</accession>
<dbReference type="InterPro" id="IPR003616">
    <property type="entry name" value="Post-SET_dom"/>
</dbReference>
<dbReference type="EMBL" id="AXCR01000004">
    <property type="protein sequence ID" value="KJR88609.1"/>
    <property type="molecule type" value="Genomic_DNA"/>
</dbReference>
<dbReference type="SUPFAM" id="SSF82199">
    <property type="entry name" value="SET domain"/>
    <property type="match status" value="1"/>
</dbReference>
<proteinExistence type="predicted"/>
<protein>
    <submittedName>
        <fullName evidence="11">Histone-lysine N-methyltransferase SUV39H</fullName>
    </submittedName>
</protein>
<dbReference type="PANTHER" id="PTHR46223:SF3">
    <property type="entry name" value="HISTONE-LYSINE N-METHYLTRANSFERASE SET-23"/>
    <property type="match status" value="1"/>
</dbReference>
<keyword evidence="7" id="KW-0862">Zinc</keyword>
<dbReference type="PANTHER" id="PTHR46223">
    <property type="entry name" value="HISTONE-LYSINE N-METHYLTRANSFERASE SUV39H"/>
    <property type="match status" value="1"/>
</dbReference>
<feature type="region of interest" description="Disordered" evidence="8">
    <location>
        <begin position="108"/>
        <end position="129"/>
    </location>
</feature>
<comment type="subcellular location">
    <subcellularLocation>
        <location evidence="1">Chromosome</location>
    </subcellularLocation>
</comment>
<dbReference type="KEGG" id="ssck:SPSK_07647"/>
<keyword evidence="4 11" id="KW-0808">Transferase</keyword>
<dbReference type="Pfam" id="PF00856">
    <property type="entry name" value="SET"/>
    <property type="match status" value="1"/>
</dbReference>
<dbReference type="GO" id="GO:0032259">
    <property type="term" value="P:methylation"/>
    <property type="evidence" value="ECO:0007669"/>
    <property type="project" value="UniProtKB-KW"/>
</dbReference>
<dbReference type="VEuPathDB" id="FungiDB:SPSK_07647"/>
<evidence type="ECO:0000259" key="9">
    <source>
        <dbReference type="PROSITE" id="PS50280"/>
    </source>
</evidence>
<evidence type="ECO:0000256" key="7">
    <source>
        <dbReference type="ARBA" id="ARBA00022833"/>
    </source>
</evidence>
<dbReference type="PROSITE" id="PS50868">
    <property type="entry name" value="POST_SET"/>
    <property type="match status" value="1"/>
</dbReference>
<evidence type="ECO:0000256" key="3">
    <source>
        <dbReference type="ARBA" id="ARBA00022603"/>
    </source>
</evidence>
<dbReference type="GO" id="GO:0005634">
    <property type="term" value="C:nucleus"/>
    <property type="evidence" value="ECO:0007669"/>
    <property type="project" value="InterPro"/>
</dbReference>
<dbReference type="Pfam" id="PF05033">
    <property type="entry name" value="Pre-SET"/>
    <property type="match status" value="1"/>
</dbReference>
<keyword evidence="3 11" id="KW-0489">Methyltransferase</keyword>
<dbReference type="GO" id="GO:0008270">
    <property type="term" value="F:zinc ion binding"/>
    <property type="evidence" value="ECO:0007669"/>
    <property type="project" value="InterPro"/>
</dbReference>
<evidence type="ECO:0000313" key="12">
    <source>
        <dbReference type="Proteomes" id="UP000033710"/>
    </source>
</evidence>
<dbReference type="AlphaFoldDB" id="A0A0F2MHT2"/>
<dbReference type="InterPro" id="IPR046341">
    <property type="entry name" value="SET_dom_sf"/>
</dbReference>
<feature type="domain" description="Post-SET" evidence="10">
    <location>
        <begin position="358"/>
        <end position="374"/>
    </location>
</feature>
<dbReference type="Gene3D" id="2.170.270.10">
    <property type="entry name" value="SET domain"/>
    <property type="match status" value="1"/>
</dbReference>
<dbReference type="PROSITE" id="PS50280">
    <property type="entry name" value="SET"/>
    <property type="match status" value="1"/>
</dbReference>
<reference evidence="11 12" key="1">
    <citation type="journal article" date="2014" name="BMC Genomics">
        <title>Comparative genomics of the major fungal agents of human and animal Sporotrichosis: Sporothrix schenckii and Sporothrix brasiliensis.</title>
        <authorList>
            <person name="Teixeira M.M."/>
            <person name="de Almeida L.G."/>
            <person name="Kubitschek-Barreira P."/>
            <person name="Alves F.L."/>
            <person name="Kioshima E.S."/>
            <person name="Abadio A.K."/>
            <person name="Fernandes L."/>
            <person name="Derengowski L.S."/>
            <person name="Ferreira K.S."/>
            <person name="Souza R.C."/>
            <person name="Ruiz J.C."/>
            <person name="de Andrade N.C."/>
            <person name="Paes H.C."/>
            <person name="Nicola A.M."/>
            <person name="Albuquerque P."/>
            <person name="Gerber A.L."/>
            <person name="Martins V.P."/>
            <person name="Peconick L.D."/>
            <person name="Neto A.V."/>
            <person name="Chaucanez C.B."/>
            <person name="Silva P.A."/>
            <person name="Cunha O.L."/>
            <person name="de Oliveira F.F."/>
            <person name="dos Santos T.C."/>
            <person name="Barros A.L."/>
            <person name="Soares M.A."/>
            <person name="de Oliveira L.M."/>
            <person name="Marini M.M."/>
            <person name="Villalobos-Duno H."/>
            <person name="Cunha M.M."/>
            <person name="de Hoog S."/>
            <person name="da Silveira J.F."/>
            <person name="Henrissat B."/>
            <person name="Nino-Vega G.A."/>
            <person name="Cisalpino P.S."/>
            <person name="Mora-Montes H.M."/>
            <person name="Almeida S.R."/>
            <person name="Stajich J.E."/>
            <person name="Lopes-Bezerra L.M."/>
            <person name="Vasconcelos A.T."/>
            <person name="Felipe M.S."/>
        </authorList>
    </citation>
    <scope>NUCLEOTIDE SEQUENCE [LARGE SCALE GENOMIC DNA]</scope>
    <source>
        <strain evidence="11 12">1099-18</strain>
    </source>
</reference>
<gene>
    <name evidence="11" type="ORF">SPSK_07647</name>
</gene>
<evidence type="ECO:0000259" key="10">
    <source>
        <dbReference type="PROSITE" id="PS50868"/>
    </source>
</evidence>
<dbReference type="SMART" id="SM00317">
    <property type="entry name" value="SET"/>
    <property type="match status" value="1"/>
</dbReference>
<dbReference type="Proteomes" id="UP000033710">
    <property type="component" value="Unassembled WGS sequence"/>
</dbReference>
<dbReference type="InterPro" id="IPR007728">
    <property type="entry name" value="Pre-SET_dom"/>
</dbReference>
<keyword evidence="6" id="KW-0479">Metal-binding</keyword>
<dbReference type="GO" id="GO:0042054">
    <property type="term" value="F:histone methyltransferase activity"/>
    <property type="evidence" value="ECO:0007669"/>
    <property type="project" value="InterPro"/>
</dbReference>
<evidence type="ECO:0000313" key="11">
    <source>
        <dbReference type="EMBL" id="KJR88609.1"/>
    </source>
</evidence>
<dbReference type="CDD" id="cd19473">
    <property type="entry name" value="SET_SUV39H_DIM5-like"/>
    <property type="match status" value="1"/>
</dbReference>
<keyword evidence="2" id="KW-0158">Chromosome</keyword>
<keyword evidence="5" id="KW-0949">S-adenosyl-L-methionine</keyword>
<dbReference type="InterPro" id="IPR001214">
    <property type="entry name" value="SET_dom"/>
</dbReference>
<dbReference type="OrthoDB" id="308383at2759"/>
<dbReference type="GO" id="GO:0005694">
    <property type="term" value="C:chromosome"/>
    <property type="evidence" value="ECO:0007669"/>
    <property type="project" value="UniProtKB-SubCell"/>
</dbReference>
<dbReference type="SMART" id="SM00468">
    <property type="entry name" value="PreSET"/>
    <property type="match status" value="1"/>
</dbReference>
<comment type="caution">
    <text evidence="11">The sequence shown here is derived from an EMBL/GenBank/DDBJ whole genome shotgun (WGS) entry which is preliminary data.</text>
</comment>
<evidence type="ECO:0000256" key="8">
    <source>
        <dbReference type="SAM" id="MobiDB-lite"/>
    </source>
</evidence>
<organism evidence="11 12">
    <name type="scientific">Sporothrix schenckii 1099-18</name>
    <dbReference type="NCBI Taxonomy" id="1397361"/>
    <lineage>
        <taxon>Eukaryota</taxon>
        <taxon>Fungi</taxon>
        <taxon>Dikarya</taxon>
        <taxon>Ascomycota</taxon>
        <taxon>Pezizomycotina</taxon>
        <taxon>Sordariomycetes</taxon>
        <taxon>Sordariomycetidae</taxon>
        <taxon>Ophiostomatales</taxon>
        <taxon>Ophiostomataceae</taxon>
        <taxon>Sporothrix</taxon>
    </lineage>
</organism>
<evidence type="ECO:0000256" key="1">
    <source>
        <dbReference type="ARBA" id="ARBA00004286"/>
    </source>
</evidence>
<reference evidence="11 12" key="2">
    <citation type="journal article" date="2015" name="Eukaryot. Cell">
        <title>Asexual propagation of a virulent clone complex in a human and feline outbreak of sporotrichosis.</title>
        <authorList>
            <person name="Teixeira Mde M."/>
            <person name="Rodrigues A.M."/>
            <person name="Tsui C.K."/>
            <person name="de Almeida L.G."/>
            <person name="Van Diepeningen A.D."/>
            <person name="van den Ende B.G."/>
            <person name="Fernandes G.F."/>
            <person name="Kano R."/>
            <person name="Hamelin R.C."/>
            <person name="Lopes-Bezerra L.M."/>
            <person name="Vasconcelos A.T."/>
            <person name="de Hoog S."/>
            <person name="de Camargo Z.P."/>
            <person name="Felipe M.S."/>
        </authorList>
    </citation>
    <scope>NUCLEOTIDE SEQUENCE [LARGE SCALE GENOMIC DNA]</scope>
    <source>
        <strain evidence="11 12">1099-18</strain>
    </source>
</reference>
<evidence type="ECO:0000256" key="2">
    <source>
        <dbReference type="ARBA" id="ARBA00022454"/>
    </source>
</evidence>
<evidence type="ECO:0000256" key="6">
    <source>
        <dbReference type="ARBA" id="ARBA00022723"/>
    </source>
</evidence>
<name>A0A0F2MHT2_SPOSC</name>
<dbReference type="GeneID" id="27669583"/>
<dbReference type="InterPro" id="IPR050973">
    <property type="entry name" value="H3K9_Histone-Lys_N-MTase"/>
</dbReference>
<sequence length="374" mass="41581">MGDRESYREHFFNHNWKAGPPPPAIIDGCHWCQLRAFPTHRQYPVTIVNKTGDGAALPKDFKFITESILTQGVRAAEASFRSGCSCTDARACRYDGCECLSDMLWEEEPTSDDSNSETETRASGNKVGRPAKSVIGKQRRVKFAYHSQGDKAGLLRSRYLDSREPIYECHEGCACAASTSTEAGGIGADVSDDTTCANRVVERGRRIPLQIFRTEDRGWGVRTLVDLRKGQFVDRYLGEILTAREANLRRSAATMARRKDVYLFALDKFSDANSLDSRLAGPPLECDGEFRAGPTRFINHSCSPNLRIFARVGDHADKHIHDLAFFAVSDIAAGDELTFDYVDGIVDLASDARHHVAGMTPCLCKSPNCRKFLW</sequence>
<feature type="domain" description="SET" evidence="9">
    <location>
        <begin position="207"/>
        <end position="342"/>
    </location>
</feature>
<evidence type="ECO:0000256" key="5">
    <source>
        <dbReference type="ARBA" id="ARBA00022691"/>
    </source>
</evidence>
<dbReference type="RefSeq" id="XP_016591285.1">
    <property type="nucleotide sequence ID" value="XM_016734306.1"/>
</dbReference>